<sequence>MAPPTCTDLDGLACRAWQCAERHTCDNKSLRLSPRALHSRLTSMVYITRSAKLGHQTTKWKPSASGCVFLNLVSLVSSKGSRQTLQPLSTATMSTPVVHTAIDFYSKKAKNEGRNCFLWMTGGASTVIMSWRVTDLEPMKIRDLYRYVNIAWRETCLDAYLEPNLLEIYLCQVCAEPMKQVLDYNVTPIGPVFDSESEELVAPGSHFGLCTSDGSIHNEYTRTLKLEHSRTFDSLRAYFLRQNPSLKTMTTMPSEIREAVLRRDHRTCCITGLLLTEVEAAVEWIIPPALIYELEITSEERYEVWREVADGTTDPAQYERLKFAGNAITMHRGLAMMYKRNQLSVDVVDKYRIICFNAPKNLGLTLQGSLTINDHSNDRLDNRYLQRHFQRCILECMIGGGIRDDYNYNTVKSIVSLGISEGSDSDTEDDECWPDDKNGRLIQAWMTQYGN</sequence>
<protein>
    <recommendedName>
        <fullName evidence="3">HNH nuclease domain-containing protein</fullName>
    </recommendedName>
</protein>
<evidence type="ECO:0008006" key="3">
    <source>
        <dbReference type="Google" id="ProtNLM"/>
    </source>
</evidence>
<comment type="caution">
    <text evidence="1">The sequence shown here is derived from an EMBL/GenBank/DDBJ whole genome shotgun (WGS) entry which is preliminary data.</text>
</comment>
<organism evidence="1 2">
    <name type="scientific">Tricholomella constricta</name>
    <dbReference type="NCBI Taxonomy" id="117010"/>
    <lineage>
        <taxon>Eukaryota</taxon>
        <taxon>Fungi</taxon>
        <taxon>Dikarya</taxon>
        <taxon>Basidiomycota</taxon>
        <taxon>Agaricomycotina</taxon>
        <taxon>Agaricomycetes</taxon>
        <taxon>Agaricomycetidae</taxon>
        <taxon>Agaricales</taxon>
        <taxon>Tricholomatineae</taxon>
        <taxon>Lyophyllaceae</taxon>
        <taxon>Tricholomella</taxon>
    </lineage>
</organism>
<dbReference type="EMBL" id="JAACJP010000004">
    <property type="protein sequence ID" value="KAF5384783.1"/>
    <property type="molecule type" value="Genomic_DNA"/>
</dbReference>
<evidence type="ECO:0000313" key="2">
    <source>
        <dbReference type="Proteomes" id="UP000565441"/>
    </source>
</evidence>
<dbReference type="OrthoDB" id="3263651at2759"/>
<evidence type="ECO:0000313" key="1">
    <source>
        <dbReference type="EMBL" id="KAF5384783.1"/>
    </source>
</evidence>
<accession>A0A8H5HK17</accession>
<dbReference type="AlphaFoldDB" id="A0A8H5HK17"/>
<reference evidence="1 2" key="1">
    <citation type="journal article" date="2020" name="ISME J.">
        <title>Uncovering the hidden diversity of litter-decomposition mechanisms in mushroom-forming fungi.</title>
        <authorList>
            <person name="Floudas D."/>
            <person name="Bentzer J."/>
            <person name="Ahren D."/>
            <person name="Johansson T."/>
            <person name="Persson P."/>
            <person name="Tunlid A."/>
        </authorList>
    </citation>
    <scope>NUCLEOTIDE SEQUENCE [LARGE SCALE GENOMIC DNA]</scope>
    <source>
        <strain evidence="1 2">CBS 661.87</strain>
    </source>
</reference>
<proteinExistence type="predicted"/>
<gene>
    <name evidence="1" type="ORF">D9615_000881</name>
</gene>
<dbReference type="Proteomes" id="UP000565441">
    <property type="component" value="Unassembled WGS sequence"/>
</dbReference>
<keyword evidence="2" id="KW-1185">Reference proteome</keyword>
<name>A0A8H5HK17_9AGAR</name>